<dbReference type="EMBL" id="JAGFBS010000001">
    <property type="protein sequence ID" value="KAG6381454.1"/>
    <property type="molecule type" value="Genomic_DNA"/>
</dbReference>
<dbReference type="AlphaFoldDB" id="A0A8I2YY29"/>
<name>A0A8I2YY29_9AGAM</name>
<reference evidence="1" key="1">
    <citation type="submission" date="2021-03" db="EMBL/GenBank/DDBJ databases">
        <title>Evolutionary innovations through gain and loss of genes in the ectomycorrhizal Boletales.</title>
        <authorList>
            <person name="Wu G."/>
            <person name="Miyauchi S."/>
            <person name="Morin E."/>
            <person name="Yang Z.-L."/>
            <person name="Xu J."/>
            <person name="Martin F.M."/>
        </authorList>
    </citation>
    <scope>NUCLEOTIDE SEQUENCE</scope>
    <source>
        <strain evidence="1">BR01</strain>
    </source>
</reference>
<evidence type="ECO:0000313" key="1">
    <source>
        <dbReference type="EMBL" id="KAG6381454.1"/>
    </source>
</evidence>
<accession>A0A8I2YY29</accession>
<organism evidence="1 2">
    <name type="scientific">Boletus reticuloceps</name>
    <dbReference type="NCBI Taxonomy" id="495285"/>
    <lineage>
        <taxon>Eukaryota</taxon>
        <taxon>Fungi</taxon>
        <taxon>Dikarya</taxon>
        <taxon>Basidiomycota</taxon>
        <taxon>Agaricomycotina</taxon>
        <taxon>Agaricomycetes</taxon>
        <taxon>Agaricomycetidae</taxon>
        <taxon>Boletales</taxon>
        <taxon>Boletineae</taxon>
        <taxon>Boletaceae</taxon>
        <taxon>Boletoideae</taxon>
        <taxon>Boletus</taxon>
    </lineage>
</organism>
<proteinExistence type="predicted"/>
<keyword evidence="2" id="KW-1185">Reference proteome</keyword>
<dbReference type="OrthoDB" id="2672827at2759"/>
<sequence>MEAASQAKKLKANRELGTLALDKHTPNYCNTLQNKLQVTWSEYKDWMKQLQYCKHHVNICYICHMPQINNDLHPTFTKAKKGGETHCVYADIIAPIAFTIYHDMGSKRRAEAQFEVNWGSSLTTFMQWLMGMLREKSYSNLVDLFLWYMETERL</sequence>
<gene>
    <name evidence="1" type="ORF">JVT61DRAFT_23</name>
</gene>
<evidence type="ECO:0000313" key="2">
    <source>
        <dbReference type="Proteomes" id="UP000683000"/>
    </source>
</evidence>
<comment type="caution">
    <text evidence="1">The sequence shown here is derived from an EMBL/GenBank/DDBJ whole genome shotgun (WGS) entry which is preliminary data.</text>
</comment>
<dbReference type="Proteomes" id="UP000683000">
    <property type="component" value="Unassembled WGS sequence"/>
</dbReference>
<protein>
    <submittedName>
        <fullName evidence="1">Uncharacterized protein</fullName>
    </submittedName>
</protein>